<evidence type="ECO:0000313" key="3">
    <source>
        <dbReference type="EMBL" id="KAF2691292.1"/>
    </source>
</evidence>
<accession>A0A6G1JL51</accession>
<feature type="compositionally biased region" description="Polar residues" evidence="1">
    <location>
        <begin position="1"/>
        <end position="22"/>
    </location>
</feature>
<protein>
    <recommendedName>
        <fullName evidence="2">DUF7905 domain-containing protein</fullName>
    </recommendedName>
</protein>
<gene>
    <name evidence="3" type="ORF">K458DRAFT_287346</name>
</gene>
<sequence>MLSSHNAQPGGQSTGQPGNQNKFIGRKPSRTVNVPSEYIRDTTIREKERVVDELKLETGCDVLPRTDHKKRITRFEIYSAGSGVDNAVVKVNEWIVKASTKSKESSAWAKLPAFFHDKWYDNAVREAEKARRARFKEPIPEGTVVSWPEDLRDYDPPQTPRVVFGPKLERLDFIRIEHEVFITPYSDAPFWEIRIQGFSMEHVDSAEDHYQSMIQKIRTKLFGPSRALNIILDETEGIEVYLDEVPKWWPNRIDKIAPRLEWHPMMNEAGDFRKERMHPAQLSVIQHAIQLALEAIKYKKGYYDFNIRFGCLVLSSAKMPDSEIGKTYSKAAFLASIDSRVDCYAKKWAMNNDDGMCLLDKLITADHFLEPVKSAGFFGHTPSTLAETSPLFRGTWVFRDPNAPRFVQPQSSTSHAGPPPPSLVVVQIDWTDDEGGQHEKMEPRFFQLKPGHGGPKENMDIKLLELGEAKAWQFSLESMVPLSKKIVSPALRGFAEQVKMRPKYSKHSNETFATWKWSPSLKIEAGRLDKIYSFGIRNTCYKVEAIAMWYPGQKVPCWGINVRHSEWVSHLADLEQLQLGRCAEWGDVIKTFLPDDGLISISTQEKEDDLPDVGKVSLSLNVMSPAREGIRILANKLMELSEIINNPVGGITIGGPGAGADNLLD</sequence>
<reference evidence="3" key="1">
    <citation type="journal article" date="2020" name="Stud. Mycol.">
        <title>101 Dothideomycetes genomes: a test case for predicting lifestyles and emergence of pathogens.</title>
        <authorList>
            <person name="Haridas S."/>
            <person name="Albert R."/>
            <person name="Binder M."/>
            <person name="Bloem J."/>
            <person name="Labutti K."/>
            <person name="Salamov A."/>
            <person name="Andreopoulos B."/>
            <person name="Baker S."/>
            <person name="Barry K."/>
            <person name="Bills G."/>
            <person name="Bluhm B."/>
            <person name="Cannon C."/>
            <person name="Castanera R."/>
            <person name="Culley D."/>
            <person name="Daum C."/>
            <person name="Ezra D."/>
            <person name="Gonzalez J."/>
            <person name="Henrissat B."/>
            <person name="Kuo A."/>
            <person name="Liang C."/>
            <person name="Lipzen A."/>
            <person name="Lutzoni F."/>
            <person name="Magnuson J."/>
            <person name="Mondo S."/>
            <person name="Nolan M."/>
            <person name="Ohm R."/>
            <person name="Pangilinan J."/>
            <person name="Park H.-J."/>
            <person name="Ramirez L."/>
            <person name="Alfaro M."/>
            <person name="Sun H."/>
            <person name="Tritt A."/>
            <person name="Yoshinaga Y."/>
            <person name="Zwiers L.-H."/>
            <person name="Turgeon B."/>
            <person name="Goodwin S."/>
            <person name="Spatafora J."/>
            <person name="Crous P."/>
            <person name="Grigoriev I."/>
        </authorList>
    </citation>
    <scope>NUCLEOTIDE SEQUENCE</scope>
    <source>
        <strain evidence="3">CBS 122367</strain>
    </source>
</reference>
<dbReference type="OrthoDB" id="4739136at2759"/>
<dbReference type="InterPro" id="IPR057227">
    <property type="entry name" value="DUF7905"/>
</dbReference>
<name>A0A6G1JL51_9PLEO</name>
<dbReference type="AlphaFoldDB" id="A0A6G1JL51"/>
<evidence type="ECO:0000259" key="2">
    <source>
        <dbReference type="Pfam" id="PF25482"/>
    </source>
</evidence>
<keyword evidence="4" id="KW-1185">Reference proteome</keyword>
<dbReference type="Pfam" id="PF25482">
    <property type="entry name" value="DUF7905"/>
    <property type="match status" value="1"/>
</dbReference>
<feature type="domain" description="DUF7905" evidence="2">
    <location>
        <begin position="283"/>
        <end position="595"/>
    </location>
</feature>
<proteinExistence type="predicted"/>
<dbReference type="EMBL" id="MU005570">
    <property type="protein sequence ID" value="KAF2691292.1"/>
    <property type="molecule type" value="Genomic_DNA"/>
</dbReference>
<evidence type="ECO:0000313" key="4">
    <source>
        <dbReference type="Proteomes" id="UP000799291"/>
    </source>
</evidence>
<evidence type="ECO:0000256" key="1">
    <source>
        <dbReference type="SAM" id="MobiDB-lite"/>
    </source>
</evidence>
<feature type="region of interest" description="Disordered" evidence="1">
    <location>
        <begin position="1"/>
        <end position="29"/>
    </location>
</feature>
<organism evidence="3 4">
    <name type="scientific">Lentithecium fluviatile CBS 122367</name>
    <dbReference type="NCBI Taxonomy" id="1168545"/>
    <lineage>
        <taxon>Eukaryota</taxon>
        <taxon>Fungi</taxon>
        <taxon>Dikarya</taxon>
        <taxon>Ascomycota</taxon>
        <taxon>Pezizomycotina</taxon>
        <taxon>Dothideomycetes</taxon>
        <taxon>Pleosporomycetidae</taxon>
        <taxon>Pleosporales</taxon>
        <taxon>Massarineae</taxon>
        <taxon>Lentitheciaceae</taxon>
        <taxon>Lentithecium</taxon>
    </lineage>
</organism>
<dbReference type="Proteomes" id="UP000799291">
    <property type="component" value="Unassembled WGS sequence"/>
</dbReference>